<feature type="compositionally biased region" description="Low complexity" evidence="1">
    <location>
        <begin position="336"/>
        <end position="374"/>
    </location>
</feature>
<evidence type="ECO:0000256" key="1">
    <source>
        <dbReference type="SAM" id="MobiDB-lite"/>
    </source>
</evidence>
<proteinExistence type="predicted"/>
<feature type="domain" description="Outer membrane channel protein CpnT-like N-terminal" evidence="2">
    <location>
        <begin position="11"/>
        <end position="151"/>
    </location>
</feature>
<feature type="region of interest" description="Disordered" evidence="1">
    <location>
        <begin position="314"/>
        <end position="389"/>
    </location>
</feature>
<dbReference type="RefSeq" id="WP_272177425.1">
    <property type="nucleotide sequence ID" value="NZ_JAQOSK010000013.1"/>
</dbReference>
<dbReference type="Proteomes" id="UP001221328">
    <property type="component" value="Unassembled WGS sequence"/>
</dbReference>
<accession>A0ABT5G1W7</accession>
<evidence type="ECO:0000313" key="4">
    <source>
        <dbReference type="Proteomes" id="UP001221328"/>
    </source>
</evidence>
<organism evidence="3 4">
    <name type="scientific">Streptomyces gilvifuscus</name>
    <dbReference type="NCBI Taxonomy" id="1550617"/>
    <lineage>
        <taxon>Bacteria</taxon>
        <taxon>Bacillati</taxon>
        <taxon>Actinomycetota</taxon>
        <taxon>Actinomycetes</taxon>
        <taxon>Kitasatosporales</taxon>
        <taxon>Streptomycetaceae</taxon>
        <taxon>Streptomyces</taxon>
    </lineage>
</organism>
<feature type="compositionally biased region" description="Gly residues" evidence="1">
    <location>
        <begin position="321"/>
        <end position="335"/>
    </location>
</feature>
<dbReference type="Pfam" id="PF25547">
    <property type="entry name" value="WXG100_2"/>
    <property type="match status" value="1"/>
</dbReference>
<protein>
    <submittedName>
        <fullName evidence="3">PE-PGRS family protein</fullName>
    </submittedName>
</protein>
<dbReference type="InterPro" id="IPR057746">
    <property type="entry name" value="CpnT-like_N"/>
</dbReference>
<evidence type="ECO:0000259" key="2">
    <source>
        <dbReference type="Pfam" id="PF25547"/>
    </source>
</evidence>
<comment type="caution">
    <text evidence="3">The sequence shown here is derived from an EMBL/GenBank/DDBJ whole genome shotgun (WGS) entry which is preliminary data.</text>
</comment>
<gene>
    <name evidence="3" type="ORF">PO587_30475</name>
</gene>
<keyword evidence="4" id="KW-1185">Reference proteome</keyword>
<dbReference type="EMBL" id="JAQOSK010000013">
    <property type="protein sequence ID" value="MDC2958774.1"/>
    <property type="molecule type" value="Genomic_DNA"/>
</dbReference>
<reference evidence="3 4" key="1">
    <citation type="journal article" date="2015" name="Int. J. Syst. Evol. Microbiol.">
        <title>Streptomyces gilvifuscus sp. nov., an actinomycete that produces antibacterial compounds isolated from soil.</title>
        <authorList>
            <person name="Nguyen T.M."/>
            <person name="Kim J."/>
        </authorList>
    </citation>
    <scope>NUCLEOTIDE SEQUENCE [LARGE SCALE GENOMIC DNA]</scope>
    <source>
        <strain evidence="3 4">T113</strain>
    </source>
</reference>
<sequence>MALTLPSELVWVLDLLGYSWPEADEEALHQVAETWRDFGRTLEEIQAAGEGYARTVVAGNAGTAVDGFSKAWGAYTGAGGDDRYLPDAQLACEVIALAFDAAAIAVLTAKLAVIAQLIALAVEIIAAQASAPFTFGLSEVGALGATQATRVIVRELLNKLKQEVMQAITKAMEHATMDALKKIAKEQLEKVTKEKVKQFAKDKIKEEAKKFVQEKVVDAAKEKAKDAAIGMAQNIGQQGIETYFDERSGIDFGETAGVAKDAAGEYVDGLKNEVTGGEGSTVAGYTDVQGHVDGAVDAATEKVTGAVGNRVQHGVDALSGHSGGSGNSGDSGQGGETSDAAASTSSSGTAAAQASDADRPVAAAASSASRSGTSHSGGGAQDWARSEFG</sequence>
<name>A0ABT5G1W7_9ACTN</name>
<evidence type="ECO:0000313" key="3">
    <source>
        <dbReference type="EMBL" id="MDC2958774.1"/>
    </source>
</evidence>